<accession>A0A139A518</accession>
<evidence type="ECO:0000256" key="1">
    <source>
        <dbReference type="SAM" id="Phobius"/>
    </source>
</evidence>
<sequence length="144" mass="16691">MTRRLEWWHWGCFGAMAAGWLIYLPSLVISQLQTPNWRRMDWFTAVYFLALTVAHYRALRRSLISEWRTALVGYGAAGIVFVTYQISTYTYETWQVTQAMTAGLYLMAFSVFCWPMLFSVEHELEPGLRMSRLDGSSGSVNGRR</sequence>
<keyword evidence="1" id="KW-0812">Transmembrane</keyword>
<proteinExistence type="predicted"/>
<reference evidence="2 3" key="1">
    <citation type="journal article" date="2015" name="Genome Biol. Evol.">
        <title>Phylogenomic analyses indicate that early fungi evolved digesting cell walls of algal ancestors of land plants.</title>
        <authorList>
            <person name="Chang Y."/>
            <person name="Wang S."/>
            <person name="Sekimoto S."/>
            <person name="Aerts A.L."/>
            <person name="Choi C."/>
            <person name="Clum A."/>
            <person name="LaButti K.M."/>
            <person name="Lindquist E.A."/>
            <person name="Yee Ngan C."/>
            <person name="Ohm R.A."/>
            <person name="Salamov A.A."/>
            <person name="Grigoriev I.V."/>
            <person name="Spatafora J.W."/>
            <person name="Berbee M.L."/>
        </authorList>
    </citation>
    <scope>NUCLEOTIDE SEQUENCE [LARGE SCALE GENOMIC DNA]</scope>
    <source>
        <strain evidence="2 3">JEL478</strain>
    </source>
</reference>
<gene>
    <name evidence="2" type="ORF">M427DRAFT_424545</name>
</gene>
<keyword evidence="1" id="KW-0472">Membrane</keyword>
<feature type="transmembrane region" description="Helical" evidence="1">
    <location>
        <begin position="7"/>
        <end position="30"/>
    </location>
</feature>
<protein>
    <submittedName>
        <fullName evidence="2">Uncharacterized protein</fullName>
    </submittedName>
</protein>
<keyword evidence="3" id="KW-1185">Reference proteome</keyword>
<dbReference type="EMBL" id="KQ965799">
    <property type="protein sequence ID" value="KXS11595.1"/>
    <property type="molecule type" value="Genomic_DNA"/>
</dbReference>
<dbReference type="Proteomes" id="UP000070544">
    <property type="component" value="Unassembled WGS sequence"/>
</dbReference>
<organism evidence="2 3">
    <name type="scientific">Gonapodya prolifera (strain JEL478)</name>
    <name type="common">Monoblepharis prolifera</name>
    <dbReference type="NCBI Taxonomy" id="1344416"/>
    <lineage>
        <taxon>Eukaryota</taxon>
        <taxon>Fungi</taxon>
        <taxon>Fungi incertae sedis</taxon>
        <taxon>Chytridiomycota</taxon>
        <taxon>Chytridiomycota incertae sedis</taxon>
        <taxon>Monoblepharidomycetes</taxon>
        <taxon>Monoblepharidales</taxon>
        <taxon>Gonapodyaceae</taxon>
        <taxon>Gonapodya</taxon>
    </lineage>
</organism>
<feature type="transmembrane region" description="Helical" evidence="1">
    <location>
        <begin position="102"/>
        <end position="120"/>
    </location>
</feature>
<feature type="transmembrane region" description="Helical" evidence="1">
    <location>
        <begin position="42"/>
        <end position="59"/>
    </location>
</feature>
<dbReference type="AlphaFoldDB" id="A0A139A518"/>
<feature type="transmembrane region" description="Helical" evidence="1">
    <location>
        <begin position="71"/>
        <end position="90"/>
    </location>
</feature>
<evidence type="ECO:0000313" key="2">
    <source>
        <dbReference type="EMBL" id="KXS11595.1"/>
    </source>
</evidence>
<name>A0A139A518_GONPJ</name>
<keyword evidence="1" id="KW-1133">Transmembrane helix</keyword>
<evidence type="ECO:0000313" key="3">
    <source>
        <dbReference type="Proteomes" id="UP000070544"/>
    </source>
</evidence>